<protein>
    <submittedName>
        <fullName evidence="3">Uncharacterized protein</fullName>
    </submittedName>
</protein>
<feature type="region of interest" description="Disordered" evidence="1">
    <location>
        <begin position="34"/>
        <end position="73"/>
    </location>
</feature>
<feature type="compositionally biased region" description="Basic and acidic residues" evidence="1">
    <location>
        <begin position="64"/>
        <end position="73"/>
    </location>
</feature>
<proteinExistence type="predicted"/>
<gene>
    <name evidence="3" type="ORF">IDH41_27915</name>
</gene>
<accession>A0A927CV54</accession>
<evidence type="ECO:0000313" key="4">
    <source>
        <dbReference type="Proteomes" id="UP000632125"/>
    </source>
</evidence>
<comment type="caution">
    <text evidence="3">The sequence shown here is derived from an EMBL/GenBank/DDBJ whole genome shotgun (WGS) entry which is preliminary data.</text>
</comment>
<keyword evidence="4" id="KW-1185">Reference proteome</keyword>
<evidence type="ECO:0000256" key="1">
    <source>
        <dbReference type="SAM" id="MobiDB-lite"/>
    </source>
</evidence>
<keyword evidence="2" id="KW-1133">Transmembrane helix</keyword>
<dbReference type="RefSeq" id="WP_190867061.1">
    <property type="nucleotide sequence ID" value="NZ_JACXIY010000047.1"/>
</dbReference>
<keyword evidence="2" id="KW-0812">Transmembrane</keyword>
<keyword evidence="2" id="KW-0472">Membrane</keyword>
<reference evidence="3" key="1">
    <citation type="submission" date="2020-09" db="EMBL/GenBank/DDBJ databases">
        <title>A novel bacterium of genus Paenibacillus, isolated from South China Sea.</title>
        <authorList>
            <person name="Huang H."/>
            <person name="Mo K."/>
            <person name="Hu Y."/>
        </authorList>
    </citation>
    <scope>NUCLEOTIDE SEQUENCE</scope>
    <source>
        <strain evidence="3">IB182493</strain>
    </source>
</reference>
<evidence type="ECO:0000313" key="3">
    <source>
        <dbReference type="EMBL" id="MBD2872411.1"/>
    </source>
</evidence>
<dbReference type="Proteomes" id="UP000632125">
    <property type="component" value="Unassembled WGS sequence"/>
</dbReference>
<feature type="transmembrane region" description="Helical" evidence="2">
    <location>
        <begin position="6"/>
        <end position="26"/>
    </location>
</feature>
<sequence>MVQGWVTVLVLAFGIAVAVIGVVAYLKMFRKGRSAPETRPKADGSPPHPSYAAGNQENGYQSEPRSEQASPRD</sequence>
<dbReference type="AlphaFoldDB" id="A0A927CV54"/>
<name>A0A927CV54_9BACL</name>
<organism evidence="3 4">
    <name type="scientific">Paenibacillus arenilitoris</name>
    <dbReference type="NCBI Taxonomy" id="2772299"/>
    <lineage>
        <taxon>Bacteria</taxon>
        <taxon>Bacillati</taxon>
        <taxon>Bacillota</taxon>
        <taxon>Bacilli</taxon>
        <taxon>Bacillales</taxon>
        <taxon>Paenibacillaceae</taxon>
        <taxon>Paenibacillus</taxon>
    </lineage>
</organism>
<evidence type="ECO:0000256" key="2">
    <source>
        <dbReference type="SAM" id="Phobius"/>
    </source>
</evidence>
<dbReference type="EMBL" id="JACXIY010000047">
    <property type="protein sequence ID" value="MBD2872411.1"/>
    <property type="molecule type" value="Genomic_DNA"/>
</dbReference>
<feature type="compositionally biased region" description="Polar residues" evidence="1">
    <location>
        <begin position="53"/>
        <end position="63"/>
    </location>
</feature>